<evidence type="ECO:0000259" key="6">
    <source>
        <dbReference type="SMART" id="SM01038"/>
    </source>
</evidence>
<evidence type="ECO:0000313" key="8">
    <source>
        <dbReference type="Proteomes" id="UP001642360"/>
    </source>
</evidence>
<dbReference type="EMBL" id="CAUOFW020001491">
    <property type="protein sequence ID" value="CAK9145446.1"/>
    <property type="molecule type" value="Genomic_DNA"/>
</dbReference>
<proteinExistence type="predicted"/>
<dbReference type="InterPro" id="IPR011013">
    <property type="entry name" value="Gal_mutarotase_sf_dom"/>
</dbReference>
<evidence type="ECO:0000256" key="5">
    <source>
        <dbReference type="SAM" id="Phobius"/>
    </source>
</evidence>
<comment type="caution">
    <text evidence="7">The sequence shown here is derived from an EMBL/GenBank/DDBJ whole genome shotgun (WGS) entry which is preliminary data.</text>
</comment>
<evidence type="ECO:0000256" key="1">
    <source>
        <dbReference type="ARBA" id="ARBA00001412"/>
    </source>
</evidence>
<keyword evidence="5" id="KW-0812">Transmembrane</keyword>
<reference evidence="7 8" key="1">
    <citation type="submission" date="2024-02" db="EMBL/GenBank/DDBJ databases">
        <authorList>
            <person name="Vignale AGUSTIN F."/>
            <person name="Sosa J E."/>
            <person name="Modenutti C."/>
        </authorList>
    </citation>
    <scope>NUCLEOTIDE SEQUENCE [LARGE SCALE GENOMIC DNA]</scope>
</reference>
<dbReference type="InterPro" id="IPR004199">
    <property type="entry name" value="B-gal_small/dom_5"/>
</dbReference>
<evidence type="ECO:0000256" key="2">
    <source>
        <dbReference type="ARBA" id="ARBA00012756"/>
    </source>
</evidence>
<dbReference type="InterPro" id="IPR013783">
    <property type="entry name" value="Ig-like_fold"/>
</dbReference>
<dbReference type="InterPro" id="IPR014718">
    <property type="entry name" value="GH-type_carb-bd"/>
</dbReference>
<dbReference type="InterPro" id="IPR036156">
    <property type="entry name" value="Beta-gal/glucu_dom_sf"/>
</dbReference>
<feature type="transmembrane region" description="Helical" evidence="5">
    <location>
        <begin position="6"/>
        <end position="28"/>
    </location>
</feature>
<evidence type="ECO:0000256" key="3">
    <source>
        <dbReference type="ARBA" id="ARBA00022801"/>
    </source>
</evidence>
<dbReference type="GO" id="GO:0004565">
    <property type="term" value="F:beta-galactosidase activity"/>
    <property type="evidence" value="ECO:0007669"/>
    <property type="project" value="UniProtKB-EC"/>
</dbReference>
<accession>A0ABC8RKF2</accession>
<dbReference type="InterPro" id="IPR006103">
    <property type="entry name" value="Glyco_hydro_2_cat"/>
</dbReference>
<dbReference type="Gene3D" id="2.70.98.10">
    <property type="match status" value="1"/>
</dbReference>
<gene>
    <name evidence="7" type="ORF">ILEXP_LOCUS13259</name>
</gene>
<keyword evidence="5" id="KW-0472">Membrane</keyword>
<evidence type="ECO:0000313" key="7">
    <source>
        <dbReference type="EMBL" id="CAK9145446.1"/>
    </source>
</evidence>
<evidence type="ECO:0000256" key="4">
    <source>
        <dbReference type="ARBA" id="ARBA00023295"/>
    </source>
</evidence>
<dbReference type="Proteomes" id="UP001642360">
    <property type="component" value="Unassembled WGS sequence"/>
</dbReference>
<dbReference type="PANTHER" id="PTHR46323:SF2">
    <property type="entry name" value="BETA-GALACTOSIDASE"/>
    <property type="match status" value="1"/>
</dbReference>
<dbReference type="InterPro" id="IPR032312">
    <property type="entry name" value="LacZ_4"/>
</dbReference>
<dbReference type="Pfam" id="PF02929">
    <property type="entry name" value="Bgal_small_N"/>
    <property type="match status" value="1"/>
</dbReference>
<dbReference type="PANTHER" id="PTHR46323">
    <property type="entry name" value="BETA-GALACTOSIDASE"/>
    <property type="match status" value="1"/>
</dbReference>
<keyword evidence="5" id="KW-1133">Transmembrane helix</keyword>
<feature type="domain" description="Beta galactosidase small chain/" evidence="6">
    <location>
        <begin position="221"/>
        <end position="511"/>
    </location>
</feature>
<keyword evidence="4" id="KW-0326">Glycosidase</keyword>
<dbReference type="SMART" id="SM01038">
    <property type="entry name" value="Bgal_small_N"/>
    <property type="match status" value="1"/>
</dbReference>
<dbReference type="InterPro" id="IPR050347">
    <property type="entry name" value="Bact_Beta-galactosidase"/>
</dbReference>
<sequence>MFHFISSVYVIFSSFFFFSLDLEVGMWLKGLKFVFGIQGLLKEGLDGRKHWAYGGDFGDAPNDLNFCLNGLLWPDRTAHPALHEVKYVYQPIKVSFTEGTIKITNTHFFETTEALEFSWTVHGDGYQLDSGILPVPMIEPQSAYEIKWESGPWYSPRALSCAVETFLTITASLLHSTRWVESGHVISSTQIQLPVKRELVPHVIRTKDAPLLAETLGDTTKISHRDYWEIKFNNQTGTIESWKVEGASVMHTGILPCFWRAPTDNDKGGGESSYFSKWKAAHLDDVLFLSESCSIQGVTDHLMKIAVVFLGVAKGDESSFPQSERSNVLFKVDMTYSIHGSGDVIIECNVKPSSDLPPLPRIGVEFHLNKSMDHIKWYGRGPFECYPDRKAAAHVGVYEQNVGDMHVPYIVPGECSGRADVRWVTFQNKEGCGIYASMYGGSPPMQMNASYYSTAELDRATHHEELIKGDNVEVHLDHKHMGVGGDDSWSPCVHDKYLVPAVPYLFSIRLCPITAATSGHDIYKSQL</sequence>
<keyword evidence="8" id="KW-1185">Reference proteome</keyword>
<dbReference type="FunFam" id="2.70.98.10:FF:000017">
    <property type="entry name" value="Glycoside hydrolase family 2 protein"/>
    <property type="match status" value="1"/>
</dbReference>
<dbReference type="SUPFAM" id="SSF49303">
    <property type="entry name" value="beta-Galactosidase/glucuronidase domain"/>
    <property type="match status" value="1"/>
</dbReference>
<dbReference type="Gene3D" id="3.20.20.80">
    <property type="entry name" value="Glycosidases"/>
    <property type="match status" value="1"/>
</dbReference>
<keyword evidence="3" id="KW-0378">Hydrolase</keyword>
<protein>
    <recommendedName>
        <fullName evidence="2">beta-galactosidase</fullName>
        <ecNumber evidence="2">3.2.1.23</ecNumber>
    </recommendedName>
</protein>
<comment type="catalytic activity">
    <reaction evidence="1">
        <text>Hydrolysis of terminal non-reducing beta-D-galactose residues in beta-D-galactosides.</text>
        <dbReference type="EC" id="3.2.1.23"/>
    </reaction>
</comment>
<dbReference type="AlphaFoldDB" id="A0ABC8RKF2"/>
<name>A0ABC8RKF2_9AQUA</name>
<dbReference type="EC" id="3.2.1.23" evidence="2"/>
<dbReference type="InterPro" id="IPR017853">
    <property type="entry name" value="GH"/>
</dbReference>
<dbReference type="Gene3D" id="2.60.40.10">
    <property type="entry name" value="Immunoglobulins"/>
    <property type="match status" value="1"/>
</dbReference>
<dbReference type="SUPFAM" id="SSF74650">
    <property type="entry name" value="Galactose mutarotase-like"/>
    <property type="match status" value="1"/>
</dbReference>
<dbReference type="Pfam" id="PF16353">
    <property type="entry name" value="LacZ_4"/>
    <property type="match status" value="1"/>
</dbReference>
<dbReference type="Pfam" id="PF02836">
    <property type="entry name" value="Glyco_hydro_2_C"/>
    <property type="match status" value="1"/>
</dbReference>
<dbReference type="SUPFAM" id="SSF51445">
    <property type="entry name" value="(Trans)glycosidases"/>
    <property type="match status" value="1"/>
</dbReference>
<organism evidence="7 8">
    <name type="scientific">Ilex paraguariensis</name>
    <name type="common">yerba mate</name>
    <dbReference type="NCBI Taxonomy" id="185542"/>
    <lineage>
        <taxon>Eukaryota</taxon>
        <taxon>Viridiplantae</taxon>
        <taxon>Streptophyta</taxon>
        <taxon>Embryophyta</taxon>
        <taxon>Tracheophyta</taxon>
        <taxon>Spermatophyta</taxon>
        <taxon>Magnoliopsida</taxon>
        <taxon>eudicotyledons</taxon>
        <taxon>Gunneridae</taxon>
        <taxon>Pentapetalae</taxon>
        <taxon>asterids</taxon>
        <taxon>campanulids</taxon>
        <taxon>Aquifoliales</taxon>
        <taxon>Aquifoliaceae</taxon>
        <taxon>Ilex</taxon>
    </lineage>
</organism>